<keyword evidence="7" id="KW-1185">Reference proteome</keyword>
<feature type="compositionally biased region" description="Acidic residues" evidence="4">
    <location>
        <begin position="1"/>
        <end position="18"/>
    </location>
</feature>
<dbReference type="GO" id="GO:0005634">
    <property type="term" value="C:nucleus"/>
    <property type="evidence" value="ECO:0007669"/>
    <property type="project" value="UniProtKB-SubCell"/>
</dbReference>
<dbReference type="FunFam" id="3.30.160.60:FF:001861">
    <property type="entry name" value="Protein tramtrack, beta isoform"/>
    <property type="match status" value="1"/>
</dbReference>
<dbReference type="InterPro" id="IPR013087">
    <property type="entry name" value="Znf_C2H2_type"/>
</dbReference>
<evidence type="ECO:0000256" key="1">
    <source>
        <dbReference type="ARBA" id="ARBA00004123"/>
    </source>
</evidence>
<feature type="region of interest" description="Disordered" evidence="4">
    <location>
        <begin position="1"/>
        <end position="79"/>
    </location>
</feature>
<dbReference type="SMART" id="SM00355">
    <property type="entry name" value="ZnF_C2H2"/>
    <property type="match status" value="2"/>
</dbReference>
<feature type="region of interest" description="Disordered" evidence="4">
    <location>
        <begin position="188"/>
        <end position="214"/>
    </location>
</feature>
<dbReference type="InterPro" id="IPR051095">
    <property type="entry name" value="Dros_DevTransReg"/>
</dbReference>
<protein>
    <recommendedName>
        <fullName evidence="5">C2H2-type domain-containing protein</fullName>
    </recommendedName>
</protein>
<dbReference type="PANTHER" id="PTHR23110:SF82">
    <property type="entry name" value="PROTEIN TRAMTRACK, ALPHA ISOFORM"/>
    <property type="match status" value="1"/>
</dbReference>
<evidence type="ECO:0000313" key="7">
    <source>
        <dbReference type="Proteomes" id="UP000075901"/>
    </source>
</evidence>
<sequence>MDETGGEEDDDIEDDQYEERELNSSLMEPQLLLDEYDEPVELKYDPRTDSGAVDSTSNSNSYLPPLQPKPGLKVAGTSGTRMPQISVVPTTALQLPKLAPLTATGGGSSFLSGSGNKSSVKLHKRTRLLAPKKPNGMTTTQTILNNLNNNLNDNLISTSNAGSGASSLCLSGIGSAEVYDMFSGSVLRSSSPRSNSNSPSVKGGGSGNDSGSRTHKYAVIDDTEGSVRDFCTKEGDHVYRCKVCARVYTHISNFCRHYVTSHKRNVKVYPCPFCLKEFTRKDNMTAHVKIIHKQEYAQQQTTGIGPGGTSPASGGGGNSRGEDSFNASLLSGRNESTNGGGGGGGSGSSLTTASIINAVGLQPRLGSNNGSSSGGGIRIVFPFPGSGQASPAAAATTGPTAGSGTVGTITIKKEFQEKSSSSSGANSPTGSVSSSSSGLAAQPATATVSQ</sequence>
<keyword evidence="3" id="KW-0862">Zinc</keyword>
<reference evidence="6" key="2">
    <citation type="submission" date="2020-05" db="UniProtKB">
        <authorList>
            <consortium name="EnsemblMetazoa"/>
        </authorList>
    </citation>
    <scope>IDENTIFICATION</scope>
    <source>
        <strain evidence="6">maculatus3</strain>
    </source>
</reference>
<dbReference type="PROSITE" id="PS00028">
    <property type="entry name" value="ZINC_FINGER_C2H2_1"/>
    <property type="match status" value="2"/>
</dbReference>
<dbReference type="Pfam" id="PF00096">
    <property type="entry name" value="zf-C2H2"/>
    <property type="match status" value="1"/>
</dbReference>
<feature type="domain" description="C2H2-type" evidence="5">
    <location>
        <begin position="269"/>
        <end position="297"/>
    </location>
</feature>
<feature type="compositionally biased region" description="Polar residues" evidence="4">
    <location>
        <begin position="53"/>
        <end position="62"/>
    </location>
</feature>
<dbReference type="Gene3D" id="3.30.160.60">
    <property type="entry name" value="Classic Zinc Finger"/>
    <property type="match status" value="2"/>
</dbReference>
<dbReference type="EnsemblMetazoa" id="AMAM005072-RA">
    <property type="protein sequence ID" value="AMAM005072-PA"/>
    <property type="gene ID" value="AMAM005072"/>
</dbReference>
<keyword evidence="2" id="KW-0539">Nucleus</keyword>
<accession>A0A182SEC2</accession>
<feature type="compositionally biased region" description="Gly residues" evidence="4">
    <location>
        <begin position="338"/>
        <end position="347"/>
    </location>
</feature>
<keyword evidence="3" id="KW-0863">Zinc-finger</keyword>
<name>A0A182SEC2_9DIPT</name>
<evidence type="ECO:0000259" key="5">
    <source>
        <dbReference type="PROSITE" id="PS50157"/>
    </source>
</evidence>
<feature type="compositionally biased region" description="Low complexity" evidence="4">
    <location>
        <begin position="387"/>
        <end position="408"/>
    </location>
</feature>
<dbReference type="GO" id="GO:0008270">
    <property type="term" value="F:zinc ion binding"/>
    <property type="evidence" value="ECO:0007669"/>
    <property type="project" value="UniProtKB-KW"/>
</dbReference>
<dbReference type="PROSITE" id="PS50157">
    <property type="entry name" value="ZINC_FINGER_C2H2_2"/>
    <property type="match status" value="2"/>
</dbReference>
<feature type="compositionally biased region" description="Low complexity" evidence="4">
    <location>
        <begin position="188"/>
        <end position="201"/>
    </location>
</feature>
<feature type="domain" description="C2H2-type" evidence="5">
    <location>
        <begin position="239"/>
        <end position="267"/>
    </location>
</feature>
<dbReference type="VEuPathDB" id="VectorBase:AMAM005072"/>
<keyword evidence="3" id="KW-0479">Metal-binding</keyword>
<evidence type="ECO:0000256" key="4">
    <source>
        <dbReference type="SAM" id="MobiDB-lite"/>
    </source>
</evidence>
<proteinExistence type="predicted"/>
<reference evidence="7" key="1">
    <citation type="submission" date="2013-09" db="EMBL/GenBank/DDBJ databases">
        <title>The Genome Sequence of Anopheles maculatus species B.</title>
        <authorList>
            <consortium name="The Broad Institute Genomics Platform"/>
            <person name="Neafsey D.E."/>
            <person name="Besansky N."/>
            <person name="Howell P."/>
            <person name="Walton C."/>
            <person name="Young S.K."/>
            <person name="Zeng Q."/>
            <person name="Gargeya S."/>
            <person name="Fitzgerald M."/>
            <person name="Haas B."/>
            <person name="Abouelleil A."/>
            <person name="Allen A.W."/>
            <person name="Alvarado L."/>
            <person name="Arachchi H.M."/>
            <person name="Berlin A.M."/>
            <person name="Chapman S.B."/>
            <person name="Gainer-Dewar J."/>
            <person name="Goldberg J."/>
            <person name="Griggs A."/>
            <person name="Gujja S."/>
            <person name="Hansen M."/>
            <person name="Howarth C."/>
            <person name="Imamovic A."/>
            <person name="Ireland A."/>
            <person name="Larimer J."/>
            <person name="McCowan C."/>
            <person name="Murphy C."/>
            <person name="Pearson M."/>
            <person name="Poon T.W."/>
            <person name="Priest M."/>
            <person name="Roberts A."/>
            <person name="Saif S."/>
            <person name="Shea T."/>
            <person name="Sisk P."/>
            <person name="Sykes S."/>
            <person name="Wortman J."/>
            <person name="Nusbaum C."/>
            <person name="Birren B."/>
        </authorList>
    </citation>
    <scope>NUCLEOTIDE SEQUENCE [LARGE SCALE GENOMIC DNA]</scope>
    <source>
        <strain evidence="7">maculatus3</strain>
    </source>
</reference>
<dbReference type="AlphaFoldDB" id="A0A182SEC2"/>
<feature type="region of interest" description="Disordered" evidence="4">
    <location>
        <begin position="387"/>
        <end position="450"/>
    </location>
</feature>
<dbReference type="InterPro" id="IPR036236">
    <property type="entry name" value="Znf_C2H2_sf"/>
</dbReference>
<organism evidence="6 7">
    <name type="scientific">Anopheles maculatus</name>
    <dbReference type="NCBI Taxonomy" id="74869"/>
    <lineage>
        <taxon>Eukaryota</taxon>
        <taxon>Metazoa</taxon>
        <taxon>Ecdysozoa</taxon>
        <taxon>Arthropoda</taxon>
        <taxon>Hexapoda</taxon>
        <taxon>Insecta</taxon>
        <taxon>Pterygota</taxon>
        <taxon>Neoptera</taxon>
        <taxon>Endopterygota</taxon>
        <taxon>Diptera</taxon>
        <taxon>Nematocera</taxon>
        <taxon>Culicoidea</taxon>
        <taxon>Culicidae</taxon>
        <taxon>Anophelinae</taxon>
        <taxon>Anopheles</taxon>
        <taxon>Anopheles maculatus group</taxon>
    </lineage>
</organism>
<feature type="compositionally biased region" description="Low complexity" evidence="4">
    <location>
        <begin position="419"/>
        <end position="438"/>
    </location>
</feature>
<dbReference type="SUPFAM" id="SSF57667">
    <property type="entry name" value="beta-beta-alpha zinc fingers"/>
    <property type="match status" value="2"/>
</dbReference>
<feature type="compositionally biased region" description="Polar residues" evidence="4">
    <location>
        <begin position="325"/>
        <end position="337"/>
    </location>
</feature>
<feature type="compositionally biased region" description="Gly residues" evidence="4">
    <location>
        <begin position="304"/>
        <end position="319"/>
    </location>
</feature>
<dbReference type="FunFam" id="3.30.160.60:FF:001537">
    <property type="entry name" value="Tramtrack, isoform C"/>
    <property type="match status" value="1"/>
</dbReference>
<dbReference type="GO" id="GO:0006357">
    <property type="term" value="P:regulation of transcription by RNA polymerase II"/>
    <property type="evidence" value="ECO:0007669"/>
    <property type="project" value="TreeGrafter"/>
</dbReference>
<evidence type="ECO:0000313" key="6">
    <source>
        <dbReference type="EnsemblMetazoa" id="AMAM005072-PA"/>
    </source>
</evidence>
<evidence type="ECO:0000256" key="2">
    <source>
        <dbReference type="ARBA" id="ARBA00023242"/>
    </source>
</evidence>
<comment type="subcellular location">
    <subcellularLocation>
        <location evidence="1">Nucleus</location>
    </subcellularLocation>
</comment>
<dbReference type="PANTHER" id="PTHR23110">
    <property type="entry name" value="BTB DOMAIN TRANSCRIPTION FACTOR"/>
    <property type="match status" value="1"/>
</dbReference>
<dbReference type="Proteomes" id="UP000075901">
    <property type="component" value="Unassembled WGS sequence"/>
</dbReference>
<evidence type="ECO:0000256" key="3">
    <source>
        <dbReference type="PROSITE-ProRule" id="PRU00042"/>
    </source>
</evidence>
<feature type="region of interest" description="Disordered" evidence="4">
    <location>
        <begin position="298"/>
        <end position="348"/>
    </location>
</feature>